<evidence type="ECO:0000313" key="1">
    <source>
        <dbReference type="EMBL" id="OII72681.1"/>
    </source>
</evidence>
<dbReference type="EMBL" id="LRBP01000020">
    <property type="protein sequence ID" value="OII72681.1"/>
    <property type="molecule type" value="Genomic_DNA"/>
</dbReference>
<dbReference type="RefSeq" id="XP_028874078.1">
    <property type="nucleotide sequence ID" value="XM_029018643.1"/>
</dbReference>
<evidence type="ECO:0000313" key="2">
    <source>
        <dbReference type="Proteomes" id="UP000186176"/>
    </source>
</evidence>
<name>A0A1J4MEP6_9CRYT</name>
<keyword evidence="2" id="KW-1185">Reference proteome</keyword>
<dbReference type="AlphaFoldDB" id="A0A1J4MEP6"/>
<gene>
    <name evidence="1" type="ORF">cubi_01631</name>
</gene>
<accession>A0A1J4MEP6</accession>
<organism evidence="1 2">
    <name type="scientific">Cryptosporidium ubiquitum</name>
    <dbReference type="NCBI Taxonomy" id="857276"/>
    <lineage>
        <taxon>Eukaryota</taxon>
        <taxon>Sar</taxon>
        <taxon>Alveolata</taxon>
        <taxon>Apicomplexa</taxon>
        <taxon>Conoidasida</taxon>
        <taxon>Coccidia</taxon>
        <taxon>Eucoccidiorida</taxon>
        <taxon>Eimeriorina</taxon>
        <taxon>Cryptosporidiidae</taxon>
        <taxon>Cryptosporidium</taxon>
    </lineage>
</organism>
<proteinExistence type="predicted"/>
<protein>
    <submittedName>
        <fullName evidence="1">Uncharacterized protein</fullName>
    </submittedName>
</protein>
<dbReference type="GeneID" id="39978422"/>
<comment type="caution">
    <text evidence="1">The sequence shown here is derived from an EMBL/GenBank/DDBJ whole genome shotgun (WGS) entry which is preliminary data.</text>
</comment>
<sequence length="634" mass="73571">MNILINDNIHEIKNIYEHDSENDLINKNYNIVGINKRRKTACEREAIFNRLILNNPSIISIDKTLLPGTCVYCNICQVRIILNPAYYLNNWRTHMNGKLHKALSKAVGSPQFLDEIDFCLEKEEDSYFDSLNILGYDSNNIDNFVGNSGNTNSINNIHYTHNHHNNPNENMNTANCMENYDLMIKNARMLSCISNSIKDNNENMINNGSDNNNIQCEMNHYDNKVMEIFEEENDSKSNVNGLNIEELNNRNLASNNIDTLESEFEMKNHAEENNSQIQKQEYVIHPLITNLGMEKNKVIPEISFIMGDNLYNNVLYSQNCEIGNNNNENNNRILDRDEILSDKEKLLNDNYLQVCQSDINNNSNINYNENNINLDKDDHLNSLVKYYNSNQNNNFYDKNRIGKLQDNLLIEQVNDSKFQNNIVDSQNNNNEANNSYLILGIPVISPLVRMNFEQIGTFYCPGINKVRYWAMCFIGSERSSEPESDLNNYNDTRRVFYKQSIITKVSPNHEPEHQGVVHHPNCLEIVSKPNEPCERCSLYINNRQLARVISKRATRLQEMWDRVVAGESIINGGKIPQSIISAYNHRIDHWSRCNDPLEAITRALAGCRQRDYTNFFWKIRENLLKNSRLIRNQI</sequence>
<dbReference type="VEuPathDB" id="CryptoDB:cubi_01631"/>
<reference evidence="1 2" key="1">
    <citation type="submission" date="2016-10" db="EMBL/GenBank/DDBJ databases">
        <title>Reductive evolution of mitochondrial metabolism and differential evolution of invasion-related proteins in Cryptosporidium.</title>
        <authorList>
            <person name="Liu S."/>
            <person name="Roellig D.M."/>
            <person name="Guo Y."/>
            <person name="Li N."/>
            <person name="Frace M.A."/>
            <person name="Tang K."/>
            <person name="Zhang L."/>
            <person name="Feng Y."/>
            <person name="Xiao L."/>
        </authorList>
    </citation>
    <scope>NUCLEOTIDE SEQUENCE [LARGE SCALE GENOMIC DNA]</scope>
    <source>
        <strain evidence="1">39726</strain>
    </source>
</reference>
<dbReference type="OrthoDB" id="341972at2759"/>
<dbReference type="Proteomes" id="UP000186176">
    <property type="component" value="Unassembled WGS sequence"/>
</dbReference>